<dbReference type="Proteomes" id="UP000006315">
    <property type="component" value="Unassembled WGS sequence"/>
</dbReference>
<keyword evidence="3" id="KW-1185">Reference proteome</keyword>
<feature type="compositionally biased region" description="Low complexity" evidence="1">
    <location>
        <begin position="56"/>
        <end position="74"/>
    </location>
</feature>
<comment type="caution">
    <text evidence="2">The sequence shown here is derived from an EMBL/GenBank/DDBJ whole genome shotgun (WGS) entry which is preliminary data.</text>
</comment>
<evidence type="ECO:0000256" key="1">
    <source>
        <dbReference type="SAM" id="MobiDB-lite"/>
    </source>
</evidence>
<accession>K6DJ16</accession>
<evidence type="ECO:0000313" key="2">
    <source>
        <dbReference type="EMBL" id="EKN68088.1"/>
    </source>
</evidence>
<dbReference type="AlphaFoldDB" id="K6DJ16"/>
<reference evidence="2 3" key="1">
    <citation type="journal article" date="2012" name="Front. Microbiol.">
        <title>Redundancy and modularity in membrane-associated dissimilatory nitrate reduction in Bacillus.</title>
        <authorList>
            <person name="Heylen K."/>
            <person name="Keltjens J."/>
        </authorList>
    </citation>
    <scope>NUCLEOTIDE SEQUENCE [LARGE SCALE GENOMIC DNA]</scope>
    <source>
        <strain evidence="2 3">LMG 9581</strain>
    </source>
</reference>
<sequence length="83" mass="9444">MSKNKWVRSISFNHTNPDDIRRLDFIGKKSFSGVIKKLIDEEIKRKSSITINSKSVVSNSSIGTPQQKQQVVPQPYNPMLRGN</sequence>
<dbReference type="EMBL" id="AJLR01000042">
    <property type="protein sequence ID" value="EKN68088.1"/>
    <property type="molecule type" value="Genomic_DNA"/>
</dbReference>
<protein>
    <submittedName>
        <fullName evidence="2">Uncharacterized protein</fullName>
    </submittedName>
</protein>
<feature type="region of interest" description="Disordered" evidence="1">
    <location>
        <begin position="56"/>
        <end position="83"/>
    </location>
</feature>
<dbReference type="RefSeq" id="WP_003330463.1">
    <property type="nucleotide sequence ID" value="NZ_AJLR01000042.1"/>
</dbReference>
<evidence type="ECO:0000313" key="3">
    <source>
        <dbReference type="Proteomes" id="UP000006315"/>
    </source>
</evidence>
<organism evidence="2 3">
    <name type="scientific">Schinkia azotoformans LMG 9581</name>
    <dbReference type="NCBI Taxonomy" id="1131731"/>
    <lineage>
        <taxon>Bacteria</taxon>
        <taxon>Bacillati</taxon>
        <taxon>Bacillota</taxon>
        <taxon>Bacilli</taxon>
        <taxon>Bacillales</taxon>
        <taxon>Bacillaceae</taxon>
        <taxon>Calidifontibacillus/Schinkia group</taxon>
        <taxon>Schinkia</taxon>
    </lineage>
</organism>
<dbReference type="STRING" id="1131731.BAZO_06209"/>
<gene>
    <name evidence="2" type="ORF">BAZO_06209</name>
</gene>
<name>K6DJ16_SCHAZ</name>
<proteinExistence type="predicted"/>
<dbReference type="PATRIC" id="fig|1131731.3.peg.1291"/>